<dbReference type="InterPro" id="IPR001919">
    <property type="entry name" value="CBD2"/>
</dbReference>
<dbReference type="RefSeq" id="WP_230553486.1">
    <property type="nucleotide sequence ID" value="NZ_JAJISD010000012.1"/>
</dbReference>
<keyword evidence="5" id="KW-0378">Hydrolase</keyword>
<dbReference type="SUPFAM" id="SSF141072">
    <property type="entry name" value="CalX-like"/>
    <property type="match status" value="5"/>
</dbReference>
<proteinExistence type="predicted"/>
<evidence type="ECO:0000256" key="10">
    <source>
        <dbReference type="ARBA" id="ARBA00023326"/>
    </source>
</evidence>
<gene>
    <name evidence="13" type="ORF">LJ725_24095</name>
</gene>
<keyword evidence="9" id="KW-0326">Glycosidase</keyword>
<feature type="compositionally biased region" description="Low complexity" evidence="11">
    <location>
        <begin position="1040"/>
        <end position="1054"/>
    </location>
</feature>
<dbReference type="Gene3D" id="3.20.20.80">
    <property type="entry name" value="Glycosidases"/>
    <property type="match status" value="1"/>
</dbReference>
<dbReference type="SMART" id="SM00637">
    <property type="entry name" value="CBD_II"/>
    <property type="match status" value="2"/>
</dbReference>
<sequence length="1168" mass="120148">MATVKYTVKDNWGSGFIGNMTVDGGTSGVHGWTIEFDAGFAITNIWGAEIVSRVGTHYVLRNASYNGDVSAGGSVTFGFQATPGATGGTAATGLTLNGAGEEPPPSLPTISVGDASVVEGNSGTVQMNFTVSLSKAASGPVTVAYATADGTATAGSDYVARSGTITFAAGETQKTISVTVNGDKVAELNETLALRLSSPSGATIADGAAVGTITTDDVVVPKITIADATIKEGDGGTRDLAFTITLSEATTAPVSVTYGTEDGTAKAGLDYVAQTGTVTFAPGETSKVINIKVSGDTAIEGNETLKINLTGATGGKIADRLGIGTIVNDDATISIADASVTEGHAGTSEMSFTVTLSSATSSPVTVGYATSNVTAKAGQDYVAQSGVLTFAAGETSKVIRVQVTGDTAVEANETLRVTLASPTGATLRDGSALGTIVNDDSATPLPSLSITDASSAEGSAAAPGQTSFTVSLSAASATPVTVNFATANGTAVAGSDYVAQSGTLTFAAGETQKTIQVATIGDATVEANEGFSIVLSSPSGATLADATGTGTIVNDDVAAGPTLAISDATVIEGNPGSGAAPGWLSTSGNQIVDSAGHSVQIAGVNWFGFESSTFAPHGLWTRGYKDMMDQMVDLGFNTIRLPFSSEMLHTTAAPNGIDFSKNPDLQGLSALQIMDKIVDYADQIGLKIILDHHRSNAGAGTSENGLWYNSQYTQAAWINDWKMLAARYADDQSVIGADLHNEPYNGTWGGGGANDWALAAETAGNAIGTVNPNWLIFVEGIGTYKGQSYWWGGNLMGVRDRPIDLALDNKLVYSAHDYPNSVYEQSWFQGPDFPANLPAKFDQMWGYIYKEGIAPVWIGEFGTKLVDPKDAPWLEAITSYLGGDFNNDGTSDLAPGQKGPSWTFWSWNPNSGDTGGILNDNWNTVNQTKMGYLTPIEYQFHEDAPGDGSSGGPTASFVLTLSEAATQEVTVDYQTVYGEAGASDFIASSGHVTFAVGEQSKTITIEISPDKLVEGNEHFGVVLSNAVGATITRATGTGTIVDDDTATTTTTTPTTPTPPTDPTTPSSGSGDLEAMFAIVNSWSGGFNGSVTLENDGTAAVTGWQVKIETTNQITDLWNAVIVSHDASGYVIGNAAYNGTIAQDGETSFGFVATGAQSPSTVHIDLLHL</sequence>
<dbReference type="Pfam" id="PF00150">
    <property type="entry name" value="Cellulase"/>
    <property type="match status" value="1"/>
</dbReference>
<evidence type="ECO:0000259" key="12">
    <source>
        <dbReference type="PROSITE" id="PS51173"/>
    </source>
</evidence>
<dbReference type="InterPro" id="IPR017853">
    <property type="entry name" value="GH"/>
</dbReference>
<dbReference type="Gene3D" id="2.60.40.290">
    <property type="match status" value="2"/>
</dbReference>
<feature type="domain" description="CBM2" evidence="12">
    <location>
        <begin position="1062"/>
        <end position="1168"/>
    </location>
</feature>
<dbReference type="Pfam" id="PF00553">
    <property type="entry name" value="CBM_2"/>
    <property type="match status" value="2"/>
</dbReference>
<dbReference type="EMBL" id="JAJISD010000012">
    <property type="protein sequence ID" value="MCC8432068.1"/>
    <property type="molecule type" value="Genomic_DNA"/>
</dbReference>
<keyword evidence="14" id="KW-1185">Reference proteome</keyword>
<evidence type="ECO:0000256" key="9">
    <source>
        <dbReference type="ARBA" id="ARBA00023295"/>
    </source>
</evidence>
<evidence type="ECO:0000256" key="4">
    <source>
        <dbReference type="ARBA" id="ARBA00022737"/>
    </source>
</evidence>
<dbReference type="InterPro" id="IPR008965">
    <property type="entry name" value="CBM2/CBM3_carb-bd_dom_sf"/>
</dbReference>
<evidence type="ECO:0000256" key="2">
    <source>
        <dbReference type="ARBA" id="ARBA00012601"/>
    </source>
</evidence>
<evidence type="ECO:0000313" key="13">
    <source>
        <dbReference type="EMBL" id="MCC8432068.1"/>
    </source>
</evidence>
<reference evidence="13 14" key="1">
    <citation type="submission" date="2021-11" db="EMBL/GenBank/DDBJ databases">
        <authorList>
            <person name="Lee D.-H."/>
            <person name="Kim S.-B."/>
        </authorList>
    </citation>
    <scope>NUCLEOTIDE SEQUENCE [LARGE SCALE GENOMIC DNA]</scope>
    <source>
        <strain evidence="13 14">KCTC 52223</strain>
    </source>
</reference>
<organism evidence="13 14">
    <name type="scientific">Reyranella aquatilis</name>
    <dbReference type="NCBI Taxonomy" id="2035356"/>
    <lineage>
        <taxon>Bacteria</taxon>
        <taxon>Pseudomonadati</taxon>
        <taxon>Pseudomonadota</taxon>
        <taxon>Alphaproteobacteria</taxon>
        <taxon>Hyphomicrobiales</taxon>
        <taxon>Reyranellaceae</taxon>
        <taxon>Reyranella</taxon>
    </lineage>
</organism>
<keyword evidence="6" id="KW-0106">Calcium</keyword>
<dbReference type="PROSITE" id="PS00659">
    <property type="entry name" value="GLYCOSYL_HYDROL_F5"/>
    <property type="match status" value="1"/>
</dbReference>
<dbReference type="Proteomes" id="UP001198862">
    <property type="component" value="Unassembled WGS sequence"/>
</dbReference>
<comment type="caution">
    <text evidence="13">The sequence shown here is derived from an EMBL/GenBank/DDBJ whole genome shotgun (WGS) entry which is preliminary data.</text>
</comment>
<protein>
    <recommendedName>
        <fullName evidence="2">cellulase</fullName>
        <ecNumber evidence="2">3.2.1.4</ecNumber>
    </recommendedName>
</protein>
<keyword evidence="3" id="KW-0732">Signal</keyword>
<feature type="domain" description="CBM2" evidence="12">
    <location>
        <begin position="1"/>
        <end position="104"/>
    </location>
</feature>
<evidence type="ECO:0000256" key="5">
    <source>
        <dbReference type="ARBA" id="ARBA00022801"/>
    </source>
</evidence>
<dbReference type="Gene3D" id="2.60.40.2030">
    <property type="match status" value="5"/>
</dbReference>
<keyword evidence="10" id="KW-0624">Polysaccharide degradation</keyword>
<feature type="region of interest" description="Disordered" evidence="11">
    <location>
        <begin position="1040"/>
        <end position="1070"/>
    </location>
</feature>
<comment type="catalytic activity">
    <reaction evidence="1">
        <text>Endohydrolysis of (1-&gt;4)-beta-D-glucosidic linkages in cellulose, lichenin and cereal beta-D-glucans.</text>
        <dbReference type="EC" id="3.2.1.4"/>
    </reaction>
</comment>
<name>A0ABS8L149_9HYPH</name>
<keyword evidence="4" id="KW-0677">Repeat</keyword>
<evidence type="ECO:0000256" key="11">
    <source>
        <dbReference type="SAM" id="MobiDB-lite"/>
    </source>
</evidence>
<evidence type="ECO:0000313" key="14">
    <source>
        <dbReference type="Proteomes" id="UP001198862"/>
    </source>
</evidence>
<dbReference type="InterPro" id="IPR038081">
    <property type="entry name" value="CalX-like_sf"/>
</dbReference>
<dbReference type="SMART" id="SM00237">
    <property type="entry name" value="Calx_beta"/>
    <property type="match status" value="5"/>
</dbReference>
<evidence type="ECO:0000256" key="7">
    <source>
        <dbReference type="ARBA" id="ARBA00023001"/>
    </source>
</evidence>
<evidence type="ECO:0000256" key="8">
    <source>
        <dbReference type="ARBA" id="ARBA00023277"/>
    </source>
</evidence>
<evidence type="ECO:0000256" key="1">
    <source>
        <dbReference type="ARBA" id="ARBA00000966"/>
    </source>
</evidence>
<evidence type="ECO:0000256" key="3">
    <source>
        <dbReference type="ARBA" id="ARBA00022729"/>
    </source>
</evidence>
<dbReference type="InterPro" id="IPR018087">
    <property type="entry name" value="Glyco_hydro_5_CS"/>
</dbReference>
<dbReference type="Pfam" id="PF03160">
    <property type="entry name" value="Calx-beta"/>
    <property type="match status" value="5"/>
</dbReference>
<keyword evidence="8" id="KW-0119">Carbohydrate metabolism</keyword>
<dbReference type="EC" id="3.2.1.4" evidence="2"/>
<dbReference type="PANTHER" id="PTHR35923:SF2">
    <property type="entry name" value="ENDOGLUCANASE"/>
    <property type="match status" value="1"/>
</dbReference>
<dbReference type="PANTHER" id="PTHR35923">
    <property type="entry name" value="MAJOR EXTRACELLULAR ENDOGLUCANASE"/>
    <property type="match status" value="1"/>
</dbReference>
<dbReference type="SUPFAM" id="SSF49384">
    <property type="entry name" value="Carbohydrate-binding domain"/>
    <property type="match status" value="2"/>
</dbReference>
<keyword evidence="7" id="KW-0136">Cellulose degradation</keyword>
<dbReference type="SUPFAM" id="SSF51445">
    <property type="entry name" value="(Trans)glycosidases"/>
    <property type="match status" value="1"/>
</dbReference>
<dbReference type="PROSITE" id="PS51173">
    <property type="entry name" value="CBM2"/>
    <property type="match status" value="2"/>
</dbReference>
<dbReference type="InterPro" id="IPR012291">
    <property type="entry name" value="CBM2_carb-bd_dom_sf"/>
</dbReference>
<evidence type="ECO:0000256" key="6">
    <source>
        <dbReference type="ARBA" id="ARBA00022837"/>
    </source>
</evidence>
<dbReference type="InterPro" id="IPR003644">
    <property type="entry name" value="Calx_beta"/>
</dbReference>
<accession>A0ABS8L149</accession>
<dbReference type="InterPro" id="IPR001547">
    <property type="entry name" value="Glyco_hydro_5"/>
</dbReference>